<gene>
    <name evidence="1" type="ORF">S12H4_40371</name>
</gene>
<protein>
    <submittedName>
        <fullName evidence="1">Uncharacterized protein</fullName>
    </submittedName>
</protein>
<organism evidence="1">
    <name type="scientific">marine sediment metagenome</name>
    <dbReference type="NCBI Taxonomy" id="412755"/>
    <lineage>
        <taxon>unclassified sequences</taxon>
        <taxon>metagenomes</taxon>
        <taxon>ecological metagenomes</taxon>
    </lineage>
</organism>
<reference evidence="1" key="1">
    <citation type="journal article" date="2014" name="Front. Microbiol.">
        <title>High frequency of phylogenetically diverse reductive dehalogenase-homologous genes in deep subseafloor sedimentary metagenomes.</title>
        <authorList>
            <person name="Kawai M."/>
            <person name="Futagami T."/>
            <person name="Toyoda A."/>
            <person name="Takaki Y."/>
            <person name="Nishi S."/>
            <person name="Hori S."/>
            <person name="Arai W."/>
            <person name="Tsubouchi T."/>
            <person name="Morono Y."/>
            <person name="Uchiyama I."/>
            <person name="Ito T."/>
            <person name="Fujiyama A."/>
            <person name="Inagaki F."/>
            <person name="Takami H."/>
        </authorList>
    </citation>
    <scope>NUCLEOTIDE SEQUENCE</scope>
    <source>
        <strain evidence="1">Expedition CK06-06</strain>
    </source>
</reference>
<proteinExistence type="predicted"/>
<dbReference type="AlphaFoldDB" id="X1TMD1"/>
<name>X1TMD1_9ZZZZ</name>
<comment type="caution">
    <text evidence="1">The sequence shown here is derived from an EMBL/GenBank/DDBJ whole genome shotgun (WGS) entry which is preliminary data.</text>
</comment>
<feature type="non-terminal residue" evidence="1">
    <location>
        <position position="1"/>
    </location>
</feature>
<sequence length="41" mass="4881">NQGLKFPLRQLIPLELSEKITPGFMYMRELIDKKLDEEKSM</sequence>
<dbReference type="EMBL" id="BARW01024490">
    <property type="protein sequence ID" value="GAI92511.1"/>
    <property type="molecule type" value="Genomic_DNA"/>
</dbReference>
<evidence type="ECO:0000313" key="1">
    <source>
        <dbReference type="EMBL" id="GAI92511.1"/>
    </source>
</evidence>
<accession>X1TMD1</accession>